<proteinExistence type="predicted"/>
<dbReference type="EMBL" id="KB742690">
    <property type="protein sequence ID" value="EOB05407.1"/>
    <property type="molecule type" value="Genomic_DNA"/>
</dbReference>
<dbReference type="AlphaFoldDB" id="R0K6L8"/>
<keyword evidence="3" id="KW-1185">Reference proteome</keyword>
<accession>R0K6L8</accession>
<evidence type="ECO:0000313" key="3">
    <source>
        <dbReference type="Proteomes" id="UP000296049"/>
    </source>
</evidence>
<name>R0K6L8_ANAPL</name>
<sequence>MGKSFVYTKAPRPQFFASRHSEHKDAFSPKCIAALAQKGQFHTETGQGEIFVVPQNSRTTLRCEAGQCIRAMGFHQCRDLNQSSANPRTEMKTQGCQKILLDFLSTPHKREGRISLYIILVVVGEGLADVTGKAGSLQKAVRSLQCCTGVVLYRVRSPLVGEVHCSGATEHWLHMRYTGVSCLREETKGLREQERRGEEEMQAADGQREKGDGKRARGKELRRGTRKHGGEGRRKRQDMLPAMRPRV</sequence>
<gene>
    <name evidence="2" type="ORF">Anapl_04616</name>
</gene>
<dbReference type="Proteomes" id="UP000296049">
    <property type="component" value="Unassembled WGS sequence"/>
</dbReference>
<feature type="region of interest" description="Disordered" evidence="1">
    <location>
        <begin position="191"/>
        <end position="247"/>
    </location>
</feature>
<protein>
    <submittedName>
        <fullName evidence="2">Uncharacterized protein</fullName>
    </submittedName>
</protein>
<organism evidence="2 3">
    <name type="scientific">Anas platyrhynchos</name>
    <name type="common">Mallard</name>
    <name type="synonym">Anas boschas</name>
    <dbReference type="NCBI Taxonomy" id="8839"/>
    <lineage>
        <taxon>Eukaryota</taxon>
        <taxon>Metazoa</taxon>
        <taxon>Chordata</taxon>
        <taxon>Craniata</taxon>
        <taxon>Vertebrata</taxon>
        <taxon>Euteleostomi</taxon>
        <taxon>Archelosauria</taxon>
        <taxon>Archosauria</taxon>
        <taxon>Dinosauria</taxon>
        <taxon>Saurischia</taxon>
        <taxon>Theropoda</taxon>
        <taxon>Coelurosauria</taxon>
        <taxon>Aves</taxon>
        <taxon>Neognathae</taxon>
        <taxon>Galloanserae</taxon>
        <taxon>Anseriformes</taxon>
        <taxon>Anatidae</taxon>
        <taxon>Anatinae</taxon>
        <taxon>Anas</taxon>
    </lineage>
</organism>
<evidence type="ECO:0000256" key="1">
    <source>
        <dbReference type="SAM" id="MobiDB-lite"/>
    </source>
</evidence>
<evidence type="ECO:0000313" key="2">
    <source>
        <dbReference type="EMBL" id="EOB05407.1"/>
    </source>
</evidence>
<feature type="compositionally biased region" description="Basic and acidic residues" evidence="1">
    <location>
        <begin position="206"/>
        <end position="232"/>
    </location>
</feature>
<reference evidence="3" key="1">
    <citation type="journal article" date="2013" name="Nat. Genet.">
        <title>The duck genome and transcriptome provide insight into an avian influenza virus reservoir species.</title>
        <authorList>
            <person name="Huang Y."/>
            <person name="Li Y."/>
            <person name="Burt D.W."/>
            <person name="Chen H."/>
            <person name="Zhang Y."/>
            <person name="Qian W."/>
            <person name="Kim H."/>
            <person name="Gan S."/>
            <person name="Zhao Y."/>
            <person name="Li J."/>
            <person name="Yi K."/>
            <person name="Feng H."/>
            <person name="Zhu P."/>
            <person name="Li B."/>
            <person name="Liu Q."/>
            <person name="Fairley S."/>
            <person name="Magor K.E."/>
            <person name="Du Z."/>
            <person name="Hu X."/>
            <person name="Goodman L."/>
            <person name="Tafer H."/>
            <person name="Vignal A."/>
            <person name="Lee T."/>
            <person name="Kim K.W."/>
            <person name="Sheng Z."/>
            <person name="An Y."/>
            <person name="Searle S."/>
            <person name="Herrero J."/>
            <person name="Groenen M.A."/>
            <person name="Crooijmans R.P."/>
            <person name="Faraut T."/>
            <person name="Cai Q."/>
            <person name="Webster R.G."/>
            <person name="Aldridge J.R."/>
            <person name="Warren W.C."/>
            <person name="Bartschat S."/>
            <person name="Kehr S."/>
            <person name="Marz M."/>
            <person name="Stadler P.F."/>
            <person name="Smith J."/>
            <person name="Kraus R.H."/>
            <person name="Zhao Y."/>
            <person name="Ren L."/>
            <person name="Fei J."/>
            <person name="Morisson M."/>
            <person name="Kaiser P."/>
            <person name="Griffin D.K."/>
            <person name="Rao M."/>
            <person name="Pitel F."/>
            <person name="Wang J."/>
            <person name="Li N."/>
        </authorList>
    </citation>
    <scope>NUCLEOTIDE SEQUENCE [LARGE SCALE GENOMIC DNA]</scope>
</reference>